<feature type="compositionally biased region" description="Low complexity" evidence="2">
    <location>
        <begin position="342"/>
        <end position="354"/>
    </location>
</feature>
<feature type="compositionally biased region" description="Low complexity" evidence="2">
    <location>
        <begin position="294"/>
        <end position="308"/>
    </location>
</feature>
<organism evidence="3 4">
    <name type="scientific">Phanerochaete sordida</name>
    <dbReference type="NCBI Taxonomy" id="48140"/>
    <lineage>
        <taxon>Eukaryota</taxon>
        <taxon>Fungi</taxon>
        <taxon>Dikarya</taxon>
        <taxon>Basidiomycota</taxon>
        <taxon>Agaricomycotina</taxon>
        <taxon>Agaricomycetes</taxon>
        <taxon>Polyporales</taxon>
        <taxon>Phanerochaetaceae</taxon>
        <taxon>Phanerochaete</taxon>
    </lineage>
</organism>
<dbReference type="OrthoDB" id="3255924at2759"/>
<name>A0A9P3GJY7_9APHY</name>
<evidence type="ECO:0000313" key="4">
    <source>
        <dbReference type="Proteomes" id="UP000703269"/>
    </source>
</evidence>
<keyword evidence="4" id="KW-1185">Reference proteome</keyword>
<reference evidence="3 4" key="1">
    <citation type="submission" date="2021-08" db="EMBL/GenBank/DDBJ databases">
        <title>Draft Genome Sequence of Phanerochaete sordida strain YK-624.</title>
        <authorList>
            <person name="Mori T."/>
            <person name="Dohra H."/>
            <person name="Suzuki T."/>
            <person name="Kawagishi H."/>
            <person name="Hirai H."/>
        </authorList>
    </citation>
    <scope>NUCLEOTIDE SEQUENCE [LARGE SCALE GENOMIC DNA]</scope>
    <source>
        <strain evidence="3 4">YK-624</strain>
    </source>
</reference>
<feature type="compositionally biased region" description="Polar residues" evidence="2">
    <location>
        <begin position="208"/>
        <end position="217"/>
    </location>
</feature>
<dbReference type="AlphaFoldDB" id="A0A9P3GJY7"/>
<proteinExistence type="predicted"/>
<comment type="caution">
    <text evidence="3">The sequence shown here is derived from an EMBL/GenBank/DDBJ whole genome shotgun (WGS) entry which is preliminary data.</text>
</comment>
<keyword evidence="1" id="KW-0175">Coiled coil</keyword>
<accession>A0A9P3GJY7</accession>
<evidence type="ECO:0000313" key="3">
    <source>
        <dbReference type="EMBL" id="GJE96366.1"/>
    </source>
</evidence>
<gene>
    <name evidence="3" type="ORF">PsYK624_125610</name>
</gene>
<feature type="compositionally biased region" description="Low complexity" evidence="2">
    <location>
        <begin position="198"/>
        <end position="207"/>
    </location>
</feature>
<evidence type="ECO:0000256" key="2">
    <source>
        <dbReference type="SAM" id="MobiDB-lite"/>
    </source>
</evidence>
<feature type="compositionally biased region" description="Low complexity" evidence="2">
    <location>
        <begin position="246"/>
        <end position="276"/>
    </location>
</feature>
<dbReference type="EMBL" id="BPQB01000058">
    <property type="protein sequence ID" value="GJE96366.1"/>
    <property type="molecule type" value="Genomic_DNA"/>
</dbReference>
<feature type="region of interest" description="Disordered" evidence="2">
    <location>
        <begin position="191"/>
        <end position="318"/>
    </location>
</feature>
<feature type="region of interest" description="Disordered" evidence="2">
    <location>
        <begin position="339"/>
        <end position="359"/>
    </location>
</feature>
<dbReference type="Proteomes" id="UP000703269">
    <property type="component" value="Unassembled WGS sequence"/>
</dbReference>
<feature type="coiled-coil region" evidence="1">
    <location>
        <begin position="146"/>
        <end position="186"/>
    </location>
</feature>
<sequence>MERFSWTDNLRAAFTPCLACLQPRTGDDAEDDERQQQNHHYASRGPDYVPRARPDELEGLLQDTDDADTMSLHSNIGRDDPRKRKRRRKPKGIRLFGFDLFGKPPIQLSDDEDGVYRSPRSRTISASTLDSDAAPLDPSTIAQLSAARAAEGAAQLEEERLAKEERRRLRREKKAAKQAALALALERSQDEFEGFPGSGPSYVVSPSTDAPSSSGYSQDEFGPFEHASPLPPHVREETDADGADFGGDAYAQRPRRGSAMSRSASDSQSRTSGTSSAHTHAHANLPPPRRPQSSRRSASSASQSLSLSSPPPHTVSFPAVAPLDMAALAEAPADDVITIDTPGGFPSGGFPSVGFSGGMRRKNSEAGVFLARRGDE</sequence>
<evidence type="ECO:0000256" key="1">
    <source>
        <dbReference type="SAM" id="Coils"/>
    </source>
</evidence>
<feature type="region of interest" description="Disordered" evidence="2">
    <location>
        <begin position="25"/>
        <end position="89"/>
    </location>
</feature>
<protein>
    <submittedName>
        <fullName evidence="3">Uncharacterized protein</fullName>
    </submittedName>
</protein>